<dbReference type="Gene3D" id="2.70.98.10">
    <property type="match status" value="1"/>
</dbReference>
<evidence type="ECO:0000256" key="3">
    <source>
        <dbReference type="ARBA" id="ARBA00009284"/>
    </source>
</evidence>
<dbReference type="InterPro" id="IPR014756">
    <property type="entry name" value="Ig_E-set"/>
</dbReference>
<comment type="pathway">
    <text evidence="2">Glycan metabolism; osmoregulated periplasmic glucan (OPG) biosynthesis.</text>
</comment>
<comment type="caution">
    <text evidence="7">The sequence shown here is derived from an EMBL/GenBank/DDBJ whole genome shotgun (WGS) entry which is preliminary data.</text>
</comment>
<gene>
    <name evidence="7" type="ORF">AL01_08885</name>
</gene>
<dbReference type="EMBL" id="JATM01000006">
    <property type="protein sequence ID" value="OOL17018.1"/>
    <property type="molecule type" value="Genomic_DNA"/>
</dbReference>
<evidence type="ECO:0000256" key="4">
    <source>
        <dbReference type="ARBA" id="ARBA00022729"/>
    </source>
</evidence>
<dbReference type="InterPro" id="IPR014718">
    <property type="entry name" value="GH-type_carb-bd"/>
</dbReference>
<dbReference type="AlphaFoldDB" id="A0A1S8GN15"/>
<sequence length="511" mass="56848">MKLHRRDIVKAGLGFGAGLTFAGRHSLKAQTVDVAPTRFDDGTVRSLAQNLASKSYHAPQKDLPDSLAHMTFDQFSSVQFNNEKTLWGQDHLAFDVQFFPRGYLYKQNVDVFEVINGSAHPVTCTPDTFSSRDASLNISTEAGFSGLRIRYALNQPGVMEECAVFLGASYFRAVAKGQTYGLSARGFAKDTGTPTGEEFPVFRAFWLEKPAAGSQSLVLHALMDSPSLTGAFRFTIRPGETTLFDVQSSFFPRADISAGGIAPLTGMYYFDANDRVHVNDWRPAAHDSEALQIWTGASQNIYRPLTNPTDLQLSSFSDAGPYGYGLMQRKRSFHDYEDLALHYEKRPSLWVEPVGNWGKGSVNLVEIPTPSEVNDNIVSFWRPQTPMKAGQTYNFTYRMYWGWDTPWPTHQARIHDTRAGAVTDHPDKVQFVLDFDGEPFHTVSDPAAYHLIAQTSAGSIEGITIMPNPEINGMRAFFQLDPGGAKLCELQVQLANAQGPVSETWLYRWTP</sequence>
<protein>
    <submittedName>
        <fullName evidence="7">Glucan biosynthesis protein D</fullName>
    </submittedName>
</protein>
<dbReference type="PIRSF" id="PIRSF006281">
    <property type="entry name" value="MdoG"/>
    <property type="match status" value="1"/>
</dbReference>
<keyword evidence="8" id="KW-1185">Reference proteome</keyword>
<keyword evidence="4" id="KW-0732">Signal</keyword>
<comment type="similarity">
    <text evidence="3">Belongs to the OpgD/OpgG family.</text>
</comment>
<dbReference type="InterPro" id="IPR007444">
    <property type="entry name" value="Glucan_biosyn_MdoG_C"/>
</dbReference>
<dbReference type="Pfam" id="PF04349">
    <property type="entry name" value="MdoG"/>
    <property type="match status" value="1"/>
</dbReference>
<dbReference type="Gene3D" id="2.60.40.10">
    <property type="entry name" value="Immunoglobulins"/>
    <property type="match status" value="1"/>
</dbReference>
<dbReference type="SUPFAM" id="SSF74650">
    <property type="entry name" value="Galactose mutarotase-like"/>
    <property type="match status" value="1"/>
</dbReference>
<evidence type="ECO:0000259" key="6">
    <source>
        <dbReference type="Pfam" id="PF04349"/>
    </source>
</evidence>
<dbReference type="RefSeq" id="WP_077397152.1">
    <property type="nucleotide sequence ID" value="NZ_JATM01000006.1"/>
</dbReference>
<dbReference type="InterPro" id="IPR011013">
    <property type="entry name" value="Gal_mutarotase_sf_dom"/>
</dbReference>
<reference evidence="7 8" key="1">
    <citation type="journal article" date="2016" name="PLoS ONE">
        <title>Whole-Genome Sequence Analysis of Bombella intestini LMG 28161T, a Novel Acetic Acid Bacterium Isolated from the Crop of a Red-Tailed Bumble Bee, Bombus lapidarius.</title>
        <authorList>
            <person name="Li L."/>
            <person name="Illeghems K."/>
            <person name="Van Kerrebroeck S."/>
            <person name="Borremans W."/>
            <person name="Cleenwerck I."/>
            <person name="Smagghe G."/>
            <person name="De Vuyst L."/>
            <person name="Vandamme P."/>
        </authorList>
    </citation>
    <scope>NUCLEOTIDE SEQUENCE [LARGE SCALE GENOMIC DNA]</scope>
    <source>
        <strain evidence="7 8">R-52487</strain>
    </source>
</reference>
<comment type="subcellular location">
    <subcellularLocation>
        <location evidence="1">Periplasm</location>
    </subcellularLocation>
</comment>
<keyword evidence="5" id="KW-0574">Periplasm</keyword>
<evidence type="ECO:0000256" key="2">
    <source>
        <dbReference type="ARBA" id="ARBA00005001"/>
    </source>
</evidence>
<evidence type="ECO:0000256" key="1">
    <source>
        <dbReference type="ARBA" id="ARBA00004418"/>
    </source>
</evidence>
<evidence type="ECO:0000313" key="7">
    <source>
        <dbReference type="EMBL" id="OOL17018.1"/>
    </source>
</evidence>
<dbReference type="InterPro" id="IPR014438">
    <property type="entry name" value="Glucan_biosyn_MdoG/MdoD"/>
</dbReference>
<evidence type="ECO:0000313" key="8">
    <source>
        <dbReference type="Proteomes" id="UP000200980"/>
    </source>
</evidence>
<dbReference type="GO" id="GO:0030288">
    <property type="term" value="C:outer membrane-bounded periplasmic space"/>
    <property type="evidence" value="ECO:0007669"/>
    <property type="project" value="TreeGrafter"/>
</dbReference>
<name>A0A1S8GN15_9PROT</name>
<dbReference type="PANTHER" id="PTHR30504:SF2">
    <property type="entry name" value="GLUCANS BIOSYNTHESIS PROTEIN G"/>
    <property type="match status" value="1"/>
</dbReference>
<dbReference type="GO" id="GO:0003824">
    <property type="term" value="F:catalytic activity"/>
    <property type="evidence" value="ECO:0007669"/>
    <property type="project" value="InterPro"/>
</dbReference>
<dbReference type="PANTHER" id="PTHR30504">
    <property type="entry name" value="GLUCANS BIOSYNTHESIS PROTEIN"/>
    <property type="match status" value="1"/>
</dbReference>
<dbReference type="FunFam" id="2.70.98.10:FF:000001">
    <property type="entry name" value="Glucans biosynthesis protein G"/>
    <property type="match status" value="1"/>
</dbReference>
<dbReference type="GO" id="GO:0051274">
    <property type="term" value="P:beta-glucan biosynthetic process"/>
    <property type="evidence" value="ECO:0007669"/>
    <property type="project" value="TreeGrafter"/>
</dbReference>
<dbReference type="GO" id="GO:0030246">
    <property type="term" value="F:carbohydrate binding"/>
    <property type="evidence" value="ECO:0007669"/>
    <property type="project" value="InterPro"/>
</dbReference>
<organism evidence="7 8">
    <name type="scientific">Bombella intestini</name>
    <dbReference type="NCBI Taxonomy" id="1539051"/>
    <lineage>
        <taxon>Bacteria</taxon>
        <taxon>Pseudomonadati</taxon>
        <taxon>Pseudomonadota</taxon>
        <taxon>Alphaproteobacteria</taxon>
        <taxon>Acetobacterales</taxon>
        <taxon>Acetobacteraceae</taxon>
        <taxon>Bombella</taxon>
    </lineage>
</organism>
<dbReference type="Proteomes" id="UP000200980">
    <property type="component" value="Unassembled WGS sequence"/>
</dbReference>
<dbReference type="SUPFAM" id="SSF81296">
    <property type="entry name" value="E set domains"/>
    <property type="match status" value="1"/>
</dbReference>
<evidence type="ECO:0000256" key="5">
    <source>
        <dbReference type="ARBA" id="ARBA00022764"/>
    </source>
</evidence>
<dbReference type="InterPro" id="IPR013783">
    <property type="entry name" value="Ig-like_fold"/>
</dbReference>
<dbReference type="UniPathway" id="UPA00637"/>
<accession>A0A1S8GN15</accession>
<proteinExistence type="inferred from homology"/>
<feature type="domain" description="Glucan biosynthesis periplasmic MdoG C-terminal" evidence="6">
    <location>
        <begin position="39"/>
        <end position="509"/>
    </location>
</feature>
<dbReference type="OrthoDB" id="9777817at2"/>